<dbReference type="Proteomes" id="UP000192140">
    <property type="component" value="Unassembled WGS sequence"/>
</dbReference>
<keyword evidence="5" id="KW-1185">Reference proteome</keyword>
<dbReference type="CDD" id="cd04301">
    <property type="entry name" value="NAT_SF"/>
    <property type="match status" value="1"/>
</dbReference>
<reference evidence="4" key="1">
    <citation type="submission" date="2016-01" db="EMBL/GenBank/DDBJ databases">
        <authorList>
            <person name="Regsiter A."/>
            <person name="william w."/>
        </authorList>
    </citation>
    <scope>NUCLEOTIDE SEQUENCE</scope>
    <source>
        <strain evidence="4">NCPPB 1641</strain>
    </source>
</reference>
<dbReference type="AlphaFoldDB" id="A0A1S7U8M0"/>
<dbReference type="PROSITE" id="PS51186">
    <property type="entry name" value="GNAT"/>
    <property type="match status" value="1"/>
</dbReference>
<dbReference type="PANTHER" id="PTHR43877:SF2">
    <property type="entry name" value="AMINOALKYLPHOSPHONATE N-ACETYLTRANSFERASE-RELATED"/>
    <property type="match status" value="1"/>
</dbReference>
<dbReference type="PANTHER" id="PTHR43877">
    <property type="entry name" value="AMINOALKYLPHOSPHONATE N-ACETYLTRANSFERASE-RELATED-RELATED"/>
    <property type="match status" value="1"/>
</dbReference>
<sequence>MGDPVSIAIEVEDAPDAATRQIIDQGLDEYNFSKAGPDNAEDLWVIARDGEGVVTGGVKARSFYAWMFIDWLWVSNSVRGAGVGSLLMDRAEAVARERGCIGAYVDTFSFQAPEFYRSRGYEEFGRIEGLPAGHACIWLRKRFVDVEE</sequence>
<keyword evidence="1" id="KW-0808">Transferase</keyword>
<dbReference type="Gene3D" id="3.40.630.30">
    <property type="match status" value="1"/>
</dbReference>
<comment type="caution">
    <text evidence="4">The sequence shown here is derived from an EMBL/GenBank/DDBJ whole genome shotgun (WGS) entry which is preliminary data.</text>
</comment>
<accession>A0A1S7U8M0</accession>
<gene>
    <name evidence="4" type="ORF">AGR7A_pAt10070</name>
</gene>
<evidence type="ECO:0000259" key="3">
    <source>
        <dbReference type="PROSITE" id="PS51186"/>
    </source>
</evidence>
<evidence type="ECO:0000256" key="1">
    <source>
        <dbReference type="ARBA" id="ARBA00022679"/>
    </source>
</evidence>
<organism evidence="4 5">
    <name type="scientific">Agrobacterium deltaense NCPPB 1641</name>
    <dbReference type="NCBI Taxonomy" id="1183425"/>
    <lineage>
        <taxon>Bacteria</taxon>
        <taxon>Pseudomonadati</taxon>
        <taxon>Pseudomonadota</taxon>
        <taxon>Alphaproteobacteria</taxon>
        <taxon>Hyphomicrobiales</taxon>
        <taxon>Rhizobiaceae</taxon>
        <taxon>Rhizobium/Agrobacterium group</taxon>
        <taxon>Agrobacterium</taxon>
    </lineage>
</organism>
<dbReference type="EMBL" id="FCNP01000048">
    <property type="protein sequence ID" value="CVI62728.1"/>
    <property type="molecule type" value="Genomic_DNA"/>
</dbReference>
<protein>
    <submittedName>
        <fullName evidence="4">Acetyltransferase</fullName>
    </submittedName>
</protein>
<keyword evidence="2" id="KW-0012">Acyltransferase</keyword>
<proteinExistence type="predicted"/>
<feature type="domain" description="N-acetyltransferase" evidence="3">
    <location>
        <begin position="1"/>
        <end position="144"/>
    </location>
</feature>
<dbReference type="InterPro" id="IPR000182">
    <property type="entry name" value="GNAT_dom"/>
</dbReference>
<evidence type="ECO:0000313" key="5">
    <source>
        <dbReference type="Proteomes" id="UP000192140"/>
    </source>
</evidence>
<name>A0A1S7U8M0_9HYPH</name>
<dbReference type="SUPFAM" id="SSF55729">
    <property type="entry name" value="Acyl-CoA N-acyltransferases (Nat)"/>
    <property type="match status" value="1"/>
</dbReference>
<evidence type="ECO:0000313" key="4">
    <source>
        <dbReference type="EMBL" id="CVI62728.1"/>
    </source>
</evidence>
<dbReference type="InterPro" id="IPR016181">
    <property type="entry name" value="Acyl_CoA_acyltransferase"/>
</dbReference>
<dbReference type="GO" id="GO:0016747">
    <property type="term" value="F:acyltransferase activity, transferring groups other than amino-acyl groups"/>
    <property type="evidence" value="ECO:0007669"/>
    <property type="project" value="InterPro"/>
</dbReference>
<dbReference type="Pfam" id="PF00583">
    <property type="entry name" value="Acetyltransf_1"/>
    <property type="match status" value="1"/>
</dbReference>
<evidence type="ECO:0000256" key="2">
    <source>
        <dbReference type="ARBA" id="ARBA00023315"/>
    </source>
</evidence>
<dbReference type="InterPro" id="IPR050832">
    <property type="entry name" value="Bact_Acetyltransf"/>
</dbReference>